<evidence type="ECO:0000256" key="2">
    <source>
        <dbReference type="SAM" id="MobiDB-lite"/>
    </source>
</evidence>
<feature type="binding site" evidence="1">
    <location>
        <position position="371"/>
    </location>
    <ligand>
        <name>2-oxoglutarate</name>
        <dbReference type="ChEBI" id="CHEBI:16810"/>
    </ligand>
</feature>
<evidence type="ECO:0000259" key="3">
    <source>
        <dbReference type="Pfam" id="PF13532"/>
    </source>
</evidence>
<dbReference type="Proteomes" id="UP000789375">
    <property type="component" value="Unassembled WGS sequence"/>
</dbReference>
<evidence type="ECO:0000313" key="4">
    <source>
        <dbReference type="EMBL" id="CAG8434291.1"/>
    </source>
</evidence>
<dbReference type="AlphaFoldDB" id="A0A9N8UWM1"/>
<keyword evidence="5" id="KW-1185">Reference proteome</keyword>
<sequence>MYLITHAWPEYEVVNEINDDDLTDEEVLINDSLFVKPKTKKRKSVIKHFVRWKFRFEWMTNQEFEPWWETPVETMMMNTLMIDTPSYDICLVCGNPSIQFYDIWICLNHLCKLFWKVWNSNQRNWEFAPQNLTYKPTFLNPGFVPKELLKKPLPFSIVPPLIPTAQFGFDTYTSLQWKGYHCRRCGRVSCRIKWNGWECFNCHKIQSAPRLIIDKSMLVDPYRPVFTGPATDCDGSILEGSDIFRKRTVLSDGEILMEYKFPEGGHVFHYVSNEKTNKLPDMFLKEFQKIDCANLKRHPVKQLSNMMGSCLFSRQFTLNIGAHYKQALDLDTVPWSSAPKVCKDSFVYMQNIVRNFIVPKAKFNQMLSAIYMEGQKMSWHDDGDKGVGPVIATLSLGSSAEMKFRRKVKKDKLVNEVEPAGKNVEIASLETTECEVEAFSTCLDSNRKRKLMNNEGTFQENQDNPNANGINESKKGRRKRFSKNAVGSKIKPQVEQELESAMNVQLPPIRNLTTPEEDKLPEFSSIVSKLEESTNRSSYLPIDISKVYIKRRISGPELSLILHHGDLIVMNGQVLQDNYDQ</sequence>
<feature type="region of interest" description="Disordered" evidence="2">
    <location>
        <begin position="455"/>
        <end position="488"/>
    </location>
</feature>
<feature type="binding site" evidence="1">
    <location>
        <position position="380"/>
    </location>
    <ligand>
        <name>2-oxoglutarate</name>
        <dbReference type="ChEBI" id="CHEBI:16810"/>
    </ligand>
</feature>
<dbReference type="InterPro" id="IPR027450">
    <property type="entry name" value="AlkB-like"/>
</dbReference>
<dbReference type="SUPFAM" id="SSF51197">
    <property type="entry name" value="Clavaminate synthase-like"/>
    <property type="match status" value="1"/>
</dbReference>
<dbReference type="GO" id="GO:0035516">
    <property type="term" value="F:broad specificity oxidative DNA demethylase activity"/>
    <property type="evidence" value="ECO:0007669"/>
    <property type="project" value="TreeGrafter"/>
</dbReference>
<comment type="caution">
    <text evidence="4">The sequence shown here is derived from an EMBL/GenBank/DDBJ whole genome shotgun (WGS) entry which is preliminary data.</text>
</comment>
<organism evidence="4 5">
    <name type="scientific">Funneliformis mosseae</name>
    <name type="common">Endomycorrhizal fungus</name>
    <name type="synonym">Glomus mosseae</name>
    <dbReference type="NCBI Taxonomy" id="27381"/>
    <lineage>
        <taxon>Eukaryota</taxon>
        <taxon>Fungi</taxon>
        <taxon>Fungi incertae sedis</taxon>
        <taxon>Mucoromycota</taxon>
        <taxon>Glomeromycotina</taxon>
        <taxon>Glomeromycetes</taxon>
        <taxon>Glomerales</taxon>
        <taxon>Glomeraceae</taxon>
        <taxon>Funneliformis</taxon>
    </lineage>
</organism>
<proteinExistence type="predicted"/>
<dbReference type="GO" id="GO:0006307">
    <property type="term" value="P:DNA alkylation repair"/>
    <property type="evidence" value="ECO:0007669"/>
    <property type="project" value="TreeGrafter"/>
</dbReference>
<feature type="domain" description="Alpha-ketoglutarate-dependent dioxygenase AlkB-like" evidence="3">
    <location>
        <begin position="305"/>
        <end position="574"/>
    </location>
</feature>
<feature type="compositionally biased region" description="Polar residues" evidence="2">
    <location>
        <begin position="455"/>
        <end position="471"/>
    </location>
</feature>
<dbReference type="InterPro" id="IPR032852">
    <property type="entry name" value="ALKBH2"/>
</dbReference>
<evidence type="ECO:0000256" key="1">
    <source>
        <dbReference type="PIRSR" id="PIRSR632852-1"/>
    </source>
</evidence>
<gene>
    <name evidence="4" type="ORF">FMOSSE_LOCUS62</name>
</gene>
<dbReference type="GO" id="GO:0051747">
    <property type="term" value="F:cytosine C-5 DNA demethylase activity"/>
    <property type="evidence" value="ECO:0007669"/>
    <property type="project" value="TreeGrafter"/>
</dbReference>
<dbReference type="Pfam" id="PF13532">
    <property type="entry name" value="2OG-FeII_Oxy_2"/>
    <property type="match status" value="1"/>
</dbReference>
<dbReference type="PANTHER" id="PTHR31573:SF4">
    <property type="entry name" value="FE2OG DIOXYGENASE DOMAIN-CONTAINING PROTEIN"/>
    <property type="match status" value="1"/>
</dbReference>
<dbReference type="GO" id="GO:0008198">
    <property type="term" value="F:ferrous iron binding"/>
    <property type="evidence" value="ECO:0007669"/>
    <property type="project" value="TreeGrafter"/>
</dbReference>
<dbReference type="EMBL" id="CAJVPP010000005">
    <property type="protein sequence ID" value="CAG8434291.1"/>
    <property type="molecule type" value="Genomic_DNA"/>
</dbReference>
<accession>A0A9N8UWM1</accession>
<dbReference type="InterPro" id="IPR037151">
    <property type="entry name" value="AlkB-like_sf"/>
</dbReference>
<dbReference type="Gene3D" id="2.60.120.590">
    <property type="entry name" value="Alpha-ketoglutarate-dependent dioxygenase AlkB-like"/>
    <property type="match status" value="1"/>
</dbReference>
<evidence type="ECO:0000313" key="5">
    <source>
        <dbReference type="Proteomes" id="UP000789375"/>
    </source>
</evidence>
<reference evidence="4" key="1">
    <citation type="submission" date="2021-06" db="EMBL/GenBank/DDBJ databases">
        <authorList>
            <person name="Kallberg Y."/>
            <person name="Tangrot J."/>
            <person name="Rosling A."/>
        </authorList>
    </citation>
    <scope>NUCLEOTIDE SEQUENCE</scope>
    <source>
        <strain evidence="4">87-6 pot B 2015</strain>
    </source>
</reference>
<name>A0A9N8UWM1_FUNMO</name>
<dbReference type="PANTHER" id="PTHR31573">
    <property type="entry name" value="ALPHA-KETOGLUTARATE-DEPENDENT DIOXYGENASE ALKB HOMOLOG 2"/>
    <property type="match status" value="1"/>
</dbReference>
<protein>
    <submittedName>
        <fullName evidence="4">1549_t:CDS:1</fullName>
    </submittedName>
</protein>